<dbReference type="InParanoid" id="E2A697"/>
<accession>E2A697</accession>
<organism evidence="3">
    <name type="scientific">Camponotus floridanus</name>
    <name type="common">Florida carpenter ant</name>
    <dbReference type="NCBI Taxonomy" id="104421"/>
    <lineage>
        <taxon>Eukaryota</taxon>
        <taxon>Metazoa</taxon>
        <taxon>Ecdysozoa</taxon>
        <taxon>Arthropoda</taxon>
        <taxon>Hexapoda</taxon>
        <taxon>Insecta</taxon>
        <taxon>Pterygota</taxon>
        <taxon>Neoptera</taxon>
        <taxon>Endopterygota</taxon>
        <taxon>Hymenoptera</taxon>
        <taxon>Apocrita</taxon>
        <taxon>Aculeata</taxon>
        <taxon>Formicoidea</taxon>
        <taxon>Formicidae</taxon>
        <taxon>Formicinae</taxon>
        <taxon>Camponotus</taxon>
    </lineage>
</organism>
<reference evidence="2 3" key="1">
    <citation type="journal article" date="2010" name="Science">
        <title>Genomic comparison of the ants Camponotus floridanus and Harpegnathos saltator.</title>
        <authorList>
            <person name="Bonasio R."/>
            <person name="Zhang G."/>
            <person name="Ye C."/>
            <person name="Mutti N.S."/>
            <person name="Fang X."/>
            <person name="Qin N."/>
            <person name="Donahue G."/>
            <person name="Yang P."/>
            <person name="Li Q."/>
            <person name="Li C."/>
            <person name="Zhang P."/>
            <person name="Huang Z."/>
            <person name="Berger S.L."/>
            <person name="Reinberg D."/>
            <person name="Wang J."/>
            <person name="Liebig J."/>
        </authorList>
    </citation>
    <scope>NUCLEOTIDE SEQUENCE [LARGE SCALE GENOMIC DNA]</scope>
    <source>
        <strain evidence="3">C129</strain>
    </source>
</reference>
<dbReference type="OrthoDB" id="7673806at2759"/>
<dbReference type="AlphaFoldDB" id="E2A697"/>
<dbReference type="EMBL" id="GL437123">
    <property type="protein sequence ID" value="EFN70982.1"/>
    <property type="molecule type" value="Genomic_DNA"/>
</dbReference>
<protein>
    <submittedName>
        <fullName evidence="2">Uncharacterized protein</fullName>
    </submittedName>
</protein>
<evidence type="ECO:0000313" key="2">
    <source>
        <dbReference type="EMBL" id="EFN70982.1"/>
    </source>
</evidence>
<evidence type="ECO:0000313" key="3">
    <source>
        <dbReference type="Proteomes" id="UP000000311"/>
    </source>
</evidence>
<gene>
    <name evidence="2" type="ORF">EAG_09871</name>
</gene>
<dbReference type="Proteomes" id="UP000000311">
    <property type="component" value="Unassembled WGS sequence"/>
</dbReference>
<proteinExistence type="predicted"/>
<feature type="compositionally biased region" description="Basic and acidic residues" evidence="1">
    <location>
        <begin position="501"/>
        <end position="514"/>
    </location>
</feature>
<feature type="region of interest" description="Disordered" evidence="1">
    <location>
        <begin position="134"/>
        <end position="159"/>
    </location>
</feature>
<sequence length="638" mass="74045">MWKKIEKLSDKKEKVDELALKLLGPYMPKLRDELLEFVPRPPINRKDETLWLLQSNSFNLEQVHKNFLLFEDKMDEHFSLHEDQIDKHSLLPEDRIDNSADLQCTKAVYLGQKNCLKSQKYGFLKQMDLLHRSNPNRSNLTSNQEKNKDLNSLQNNNMPLGIKRKSSEQIYLPKKKKRGLKSKKVKNKKEEESRKVIIIDLTGDDEISVPCKRKGIKHNLKFLKIMKDIIKNKKYINTLKHSSKFITSMNEKSSNRDRKSTAEKVLEHKFNLNSKISDNKSYTSISNKYSLNINFQKSEHLKFDQDKESKIMTNVLKGSKPENDVSSHMTCMTENAIGLYNNTMTQKETLTSEEQMDTIPYGPLLKMCQSDIVDFFKQEIPITNCDAMQSYSWKMSQIVCHQLNKCEDCKKIYSKSFIFPDSTTQEHSTFTKNDVKACGNIVYIKSNTRCVIMPHNDDIVTCCDMHKKEERMQCQHDSNDMYTTFTEDQIKSSLDNQNINLDDKRKHGSKHSETAIKPQQAKSDCDILLSNDQLPPTEHFFSYIDSEYSNMDSKEANEIMETYCNGDLLLSENISSFDNQIGILEILENMSNKTTNFFQQSPFESDHIHTNTFLSEKDILCNNQNNAINATVNSITFE</sequence>
<feature type="compositionally biased region" description="Polar residues" evidence="1">
    <location>
        <begin position="134"/>
        <end position="158"/>
    </location>
</feature>
<evidence type="ECO:0000256" key="1">
    <source>
        <dbReference type="SAM" id="MobiDB-lite"/>
    </source>
</evidence>
<feature type="region of interest" description="Disordered" evidence="1">
    <location>
        <begin position="496"/>
        <end position="520"/>
    </location>
</feature>
<keyword evidence="3" id="KW-1185">Reference proteome</keyword>
<name>E2A697_CAMFO</name>